<feature type="region of interest" description="Disordered" evidence="1">
    <location>
        <begin position="1192"/>
        <end position="1214"/>
    </location>
</feature>
<dbReference type="AlphaFoldDB" id="A0AAE1HC85"/>
<keyword evidence="4" id="KW-1185">Reference proteome</keyword>
<organism evidence="3 4">
    <name type="scientific">Frankliniella fusca</name>
    <dbReference type="NCBI Taxonomy" id="407009"/>
    <lineage>
        <taxon>Eukaryota</taxon>
        <taxon>Metazoa</taxon>
        <taxon>Ecdysozoa</taxon>
        <taxon>Arthropoda</taxon>
        <taxon>Hexapoda</taxon>
        <taxon>Insecta</taxon>
        <taxon>Pterygota</taxon>
        <taxon>Neoptera</taxon>
        <taxon>Paraneoptera</taxon>
        <taxon>Thysanoptera</taxon>
        <taxon>Terebrantia</taxon>
        <taxon>Thripoidea</taxon>
        <taxon>Thripidae</taxon>
        <taxon>Frankliniella</taxon>
    </lineage>
</organism>
<feature type="region of interest" description="Disordered" evidence="1">
    <location>
        <begin position="193"/>
        <end position="224"/>
    </location>
</feature>
<reference evidence="3" key="1">
    <citation type="submission" date="2021-07" db="EMBL/GenBank/DDBJ databases">
        <authorList>
            <person name="Catto M.A."/>
            <person name="Jacobson A."/>
            <person name="Kennedy G."/>
            <person name="Labadie P."/>
            <person name="Hunt B.G."/>
            <person name="Srinivasan R."/>
        </authorList>
    </citation>
    <scope>NUCLEOTIDE SEQUENCE</scope>
    <source>
        <strain evidence="3">PL_HMW_Pooled</strain>
        <tissue evidence="3">Head</tissue>
    </source>
</reference>
<feature type="region of interest" description="Disordered" evidence="1">
    <location>
        <begin position="541"/>
        <end position="614"/>
    </location>
</feature>
<protein>
    <submittedName>
        <fullName evidence="3">Penicillin-binding protein PbpB</fullName>
    </submittedName>
</protein>
<reference evidence="3" key="2">
    <citation type="journal article" date="2023" name="BMC Genomics">
        <title>Pest status, molecular evolution, and epigenetic factors derived from the genome assembly of Frankliniella fusca, a thysanopteran phytovirus vector.</title>
        <authorList>
            <person name="Catto M.A."/>
            <person name="Labadie P.E."/>
            <person name="Jacobson A.L."/>
            <person name="Kennedy G.G."/>
            <person name="Srinivasan R."/>
            <person name="Hunt B.G."/>
        </authorList>
    </citation>
    <scope>NUCLEOTIDE SEQUENCE</scope>
    <source>
        <strain evidence="3">PL_HMW_Pooled</strain>
    </source>
</reference>
<dbReference type="Pfam" id="PF25273">
    <property type="entry name" value="DUF7869"/>
    <property type="match status" value="1"/>
</dbReference>
<name>A0AAE1HC85_9NEOP</name>
<feature type="region of interest" description="Disordered" evidence="1">
    <location>
        <begin position="270"/>
        <end position="302"/>
    </location>
</feature>
<accession>A0AAE1HC85</accession>
<evidence type="ECO:0000313" key="3">
    <source>
        <dbReference type="EMBL" id="KAK3918076.1"/>
    </source>
</evidence>
<gene>
    <name evidence="3" type="ORF">KUF71_007527</name>
</gene>
<dbReference type="EMBL" id="JAHWGI010000867">
    <property type="protein sequence ID" value="KAK3918076.1"/>
    <property type="molecule type" value="Genomic_DNA"/>
</dbReference>
<evidence type="ECO:0000313" key="4">
    <source>
        <dbReference type="Proteomes" id="UP001219518"/>
    </source>
</evidence>
<feature type="compositionally biased region" description="Polar residues" evidence="1">
    <location>
        <begin position="278"/>
        <end position="291"/>
    </location>
</feature>
<dbReference type="PANTHER" id="PTHR10773:SF19">
    <property type="match status" value="1"/>
</dbReference>
<dbReference type="InterPro" id="IPR057191">
    <property type="entry name" value="DUF7869"/>
</dbReference>
<dbReference type="PANTHER" id="PTHR10773">
    <property type="entry name" value="DNA-DIRECTED RNA POLYMERASES I, II, AND III SUBUNIT RPABC2"/>
    <property type="match status" value="1"/>
</dbReference>
<comment type="caution">
    <text evidence="3">The sequence shown here is derived from an EMBL/GenBank/DDBJ whole genome shotgun (WGS) entry which is preliminary data.</text>
</comment>
<dbReference type="Proteomes" id="UP001219518">
    <property type="component" value="Unassembled WGS sequence"/>
</dbReference>
<feature type="domain" description="DUF7869" evidence="2">
    <location>
        <begin position="927"/>
        <end position="1049"/>
    </location>
</feature>
<evidence type="ECO:0000259" key="2">
    <source>
        <dbReference type="Pfam" id="PF25273"/>
    </source>
</evidence>
<proteinExistence type="predicted"/>
<feature type="compositionally biased region" description="Low complexity" evidence="1">
    <location>
        <begin position="565"/>
        <end position="576"/>
    </location>
</feature>
<evidence type="ECO:0000256" key="1">
    <source>
        <dbReference type="SAM" id="MobiDB-lite"/>
    </source>
</evidence>
<sequence length="1214" mass="135603">MAMLAASKEAPKIRHPSPAVVRATVVGGKELGTYLCVERGSKEKVKRWLRTNSDCRRQLQFTSPKKGKRKKELASKVVKCTPNEPSKCDVGNVLLPSVQNEKVISSHNSFTVTDQVSKETGNELQDADVVHKSTSAKSLVRANSSTPLKQCSILSTEPTSSLQGKDISLSPGVENTKTEYIHTTHNADVSQAISPAKSPVPGNRTPLKPRSILSTGPSPSLRHRDLSVSPAVAKENKIKCLQTSSDTDIIQSRTPVKLCVPANSRTPRNPCSIFPSERSPSLRGNGTSVSPAVTEKRKSLHASNDTDMIKNRTPVKFPGPANRTTQLKSSILFAEPSPLLQQENMGSFRTELCPGVSRKKKKSFSGDQAGMVHYRMQSESPQMSDSSTALSSFSSAPVSNCVTPDKSTDKEQDGKYLNITTIKGRCSLKLRVCFLFLISDLVTAKDSQGSITVIGLVTPTFTSFNSIPSLEKGENSNPGFVDTLLQVISDETTPKGAKILYEEPLEDGSDDGLSNRSPKPIQRTLSIASNTSDHILNPVDQLFDNDDISTPTTPVRTERARSVASNSSDHNSNPSDGEYTPHVPRKRTRTPGSRSGSPVRKRLRDPSMWKKQIRKTAKNCGQEYVSARGKTVSAKQMKPGCSCKFDCLHRITEEQREHSFRTFWNLGDHDRQWEFIRAHSKSKPTKSIKGKRNFHRTFYLHGVKVCKKMFTSTLSICHSWVDSAYSHVNSTKGNTSTPDKRGRHQNHPVAVTPEKINSVKDHVAEFPRMPSHYCRQRTKKEYLENGLSLKQMAKQYSSWAERKNLPAKSIASPRQYVDIVNSHFNLGFFKPKKDQCKLCAIMRSKDNCPAIREKYKNRWITHIKNKDFLKKIKEKDKAAAAKDKTIALCSFDLQKQLSCPKSEASPFFYSSKLNVYNFTVFHSIERVGFCYLWHEGMAKKGSDEISSSLFHFITYLVEKGFKEIVFYSDNCAGQNKNRFLFSMLQLAAVKYSIKITHRFLEPGHTMMEVDSIHARIEKSTKGKEIFDFKQWIDAIENAKEELPKYKVIPFKKEFVKTYKPLVNMQNWETDLKGKKVAWSRVKEVQIIGSEGNLVRLKYEHDGEVVTISPNKPGRPVNLKTYNPPPAYNSSIPLPANTMKCLKSLCDSLAIPASKHAFYDAVLAGCHEVDDNEATDPEYNTDEEVCTGEVLEEAVNKEGGSVSHAEESDEIDGDL</sequence>